<dbReference type="PANTHER" id="PTHR11403:SF7">
    <property type="entry name" value="CYTOCHROME C OXIDASE SUBUNIT 3"/>
    <property type="match status" value="1"/>
</dbReference>
<dbReference type="GO" id="GO:0004129">
    <property type="term" value="F:cytochrome-c oxidase activity"/>
    <property type="evidence" value="ECO:0007669"/>
    <property type="project" value="UniProtKB-EC"/>
</dbReference>
<feature type="transmembrane region" description="Helical" evidence="11">
    <location>
        <begin position="91"/>
        <end position="114"/>
    </location>
</feature>
<evidence type="ECO:0000256" key="1">
    <source>
        <dbReference type="ARBA" id="ARBA00004141"/>
    </source>
</evidence>
<dbReference type="GO" id="GO:0005886">
    <property type="term" value="C:plasma membrane"/>
    <property type="evidence" value="ECO:0007669"/>
    <property type="project" value="UniProtKB-SubCell"/>
</dbReference>
<dbReference type="Pfam" id="PF00510">
    <property type="entry name" value="COX3"/>
    <property type="match status" value="2"/>
</dbReference>
<evidence type="ECO:0000256" key="6">
    <source>
        <dbReference type="ARBA" id="ARBA00022989"/>
    </source>
</evidence>
<dbReference type="AlphaFoldDB" id="A0A4Q9H4H3"/>
<dbReference type="Gene3D" id="1.20.120.80">
    <property type="entry name" value="Cytochrome c oxidase, subunit III, four-helix bundle"/>
    <property type="match status" value="1"/>
</dbReference>
<dbReference type="RefSeq" id="WP_130967234.1">
    <property type="nucleotide sequence ID" value="NZ_SIXI01000002.1"/>
</dbReference>
<evidence type="ECO:0000256" key="11">
    <source>
        <dbReference type="SAM" id="Phobius"/>
    </source>
</evidence>
<feature type="transmembrane region" description="Helical" evidence="11">
    <location>
        <begin position="278"/>
        <end position="297"/>
    </location>
</feature>
<dbReference type="Proteomes" id="UP000292120">
    <property type="component" value="Unassembled WGS sequence"/>
</dbReference>
<feature type="transmembrane region" description="Helical" evidence="11">
    <location>
        <begin position="162"/>
        <end position="182"/>
    </location>
</feature>
<gene>
    <name evidence="13" type="ORF">EYS42_07350</name>
</gene>
<feature type="transmembrane region" description="Helical" evidence="11">
    <location>
        <begin position="26"/>
        <end position="43"/>
    </location>
</feature>
<dbReference type="InterPro" id="IPR035973">
    <property type="entry name" value="Cyt_c_oxidase_su3-like_sf"/>
</dbReference>
<dbReference type="PROSITE" id="PS50253">
    <property type="entry name" value="COX3"/>
    <property type="match status" value="1"/>
</dbReference>
<sequence>MSATIPSHSAAGKVPYYFVPGPSRHPLMAAIGLFFVVLGAGQWVNGSGWAPYCLAFGLLWWAVVLKQWFAEAIHESESGLYSDRIDISFRWSMAWFIFSEVMFFGAFFGALYWARVHSVPELGNLEHQLLWPDFKGLWPSSHPGATGAPAGHVEAFSTMGPWPLPTINTALLLTSGVTLTIAHHALREGKRGMTIAFMWLTVLLGFVFLLCQGYEYYHAYTDLNLKLTSGVYGSTFFMLTGFHGFHVFVGALMLLFITLRLQKGHFTPERHFGFEGAAWYWHFVDVVWLGLYVIVYWM</sequence>
<evidence type="ECO:0000256" key="5">
    <source>
        <dbReference type="ARBA" id="ARBA00022967"/>
    </source>
</evidence>
<dbReference type="Gene3D" id="1.10.287.70">
    <property type="match status" value="1"/>
</dbReference>
<dbReference type="InterPro" id="IPR033945">
    <property type="entry name" value="Cyt_c_oxase_su3_dom"/>
</dbReference>
<evidence type="ECO:0000256" key="8">
    <source>
        <dbReference type="ARBA" id="ARBA00031400"/>
    </source>
</evidence>
<dbReference type="FunFam" id="1.20.120.80:FF:000003">
    <property type="entry name" value="Cytochrome c oxidase subunit 3"/>
    <property type="match status" value="1"/>
</dbReference>
<feature type="transmembrane region" description="Helical" evidence="11">
    <location>
        <begin position="236"/>
        <end position="257"/>
    </location>
</feature>
<keyword evidence="6 11" id="KW-1133">Transmembrane helix</keyword>
<dbReference type="InterPro" id="IPR024791">
    <property type="entry name" value="Cyt_c/ubiquinol_Oxase_su3"/>
</dbReference>
<organism evidence="13 14">
    <name type="scientific">Aquabacterium lacunae</name>
    <dbReference type="NCBI Taxonomy" id="2528630"/>
    <lineage>
        <taxon>Bacteria</taxon>
        <taxon>Pseudomonadati</taxon>
        <taxon>Pseudomonadota</taxon>
        <taxon>Betaproteobacteria</taxon>
        <taxon>Burkholderiales</taxon>
        <taxon>Aquabacterium</taxon>
    </lineage>
</organism>
<comment type="caution">
    <text evidence="13">The sequence shown here is derived from an EMBL/GenBank/DDBJ whole genome shotgun (WGS) entry which is preliminary data.</text>
</comment>
<evidence type="ECO:0000259" key="12">
    <source>
        <dbReference type="PROSITE" id="PS50253"/>
    </source>
</evidence>
<keyword evidence="7 11" id="KW-0472">Membrane</keyword>
<proteinExistence type="inferred from homology"/>
<evidence type="ECO:0000313" key="13">
    <source>
        <dbReference type="EMBL" id="TBO32965.1"/>
    </source>
</evidence>
<dbReference type="SUPFAM" id="SSF81452">
    <property type="entry name" value="Cytochrome c oxidase subunit III-like"/>
    <property type="match status" value="1"/>
</dbReference>
<protein>
    <recommendedName>
        <fullName evidence="3">cytochrome-c oxidase</fullName>
        <ecNumber evidence="3">7.1.1.9</ecNumber>
    </recommendedName>
    <alternativeName>
        <fullName evidence="8">Cytochrome aa3 subunit 3</fullName>
    </alternativeName>
    <alternativeName>
        <fullName evidence="9">Cytochrome c oxidase polypeptide III</fullName>
    </alternativeName>
</protein>
<dbReference type="CDD" id="cd01665">
    <property type="entry name" value="Cyt_c_Oxidase_III"/>
    <property type="match status" value="1"/>
</dbReference>
<keyword evidence="4 10" id="KW-0812">Transmembrane</keyword>
<name>A0A4Q9H4H3_9BURK</name>
<dbReference type="GO" id="GO:0019646">
    <property type="term" value="P:aerobic electron transport chain"/>
    <property type="evidence" value="ECO:0007669"/>
    <property type="project" value="InterPro"/>
</dbReference>
<reference evidence="13 14" key="1">
    <citation type="submission" date="2019-02" db="EMBL/GenBank/DDBJ databases">
        <title>Aquabacterium sp. strain KMB7.</title>
        <authorList>
            <person name="Chen W.-M."/>
        </authorList>
    </citation>
    <scope>NUCLEOTIDE SEQUENCE [LARGE SCALE GENOMIC DNA]</scope>
    <source>
        <strain evidence="13 14">KMB7</strain>
    </source>
</reference>
<dbReference type="OrthoDB" id="9810850at2"/>
<evidence type="ECO:0000256" key="7">
    <source>
        <dbReference type="ARBA" id="ARBA00023136"/>
    </source>
</evidence>
<evidence type="ECO:0000256" key="2">
    <source>
        <dbReference type="ARBA" id="ARBA00010581"/>
    </source>
</evidence>
<keyword evidence="14" id="KW-1185">Reference proteome</keyword>
<feature type="domain" description="Heme-copper oxidase subunit III family profile" evidence="12">
    <location>
        <begin position="13"/>
        <end position="298"/>
    </location>
</feature>
<comment type="similarity">
    <text evidence="2 10">Belongs to the cytochrome c oxidase subunit 3 family.</text>
</comment>
<dbReference type="EMBL" id="SIXI01000002">
    <property type="protein sequence ID" value="TBO32965.1"/>
    <property type="molecule type" value="Genomic_DNA"/>
</dbReference>
<feature type="transmembrane region" description="Helical" evidence="11">
    <location>
        <begin position="194"/>
        <end position="216"/>
    </location>
</feature>
<dbReference type="InterPro" id="IPR013833">
    <property type="entry name" value="Cyt_c_oxidase_su3_a-hlx"/>
</dbReference>
<evidence type="ECO:0000256" key="10">
    <source>
        <dbReference type="RuleBase" id="RU003376"/>
    </source>
</evidence>
<dbReference type="InterPro" id="IPR000298">
    <property type="entry name" value="Cyt_c_oxidase-like_su3"/>
</dbReference>
<comment type="subcellular location">
    <subcellularLocation>
        <location evidence="10">Cell membrane</location>
        <topology evidence="10">Multi-pass membrane protein</topology>
    </subcellularLocation>
    <subcellularLocation>
        <location evidence="1">Membrane</location>
        <topology evidence="1">Multi-pass membrane protein</topology>
    </subcellularLocation>
</comment>
<accession>A0A4Q9H4H3</accession>
<keyword evidence="5" id="KW-1278">Translocase</keyword>
<evidence type="ECO:0000256" key="3">
    <source>
        <dbReference type="ARBA" id="ARBA00012949"/>
    </source>
</evidence>
<feature type="transmembrane region" description="Helical" evidence="11">
    <location>
        <begin position="49"/>
        <end position="70"/>
    </location>
</feature>
<dbReference type="EC" id="7.1.1.9" evidence="3"/>
<evidence type="ECO:0000256" key="4">
    <source>
        <dbReference type="ARBA" id="ARBA00022692"/>
    </source>
</evidence>
<dbReference type="PANTHER" id="PTHR11403">
    <property type="entry name" value="CYTOCHROME C OXIDASE SUBUNIT III"/>
    <property type="match status" value="1"/>
</dbReference>
<evidence type="ECO:0000256" key="9">
    <source>
        <dbReference type="ARBA" id="ARBA00031625"/>
    </source>
</evidence>
<evidence type="ECO:0000313" key="14">
    <source>
        <dbReference type="Proteomes" id="UP000292120"/>
    </source>
</evidence>